<proteinExistence type="predicted"/>
<reference evidence="1 2" key="1">
    <citation type="journal article" date="2022" name="Nat. Plants">
        <title>Genomes of leafy and leafless Platanthera orchids illuminate the evolution of mycoheterotrophy.</title>
        <authorList>
            <person name="Li M.H."/>
            <person name="Liu K.W."/>
            <person name="Li Z."/>
            <person name="Lu H.C."/>
            <person name="Ye Q.L."/>
            <person name="Zhang D."/>
            <person name="Wang J.Y."/>
            <person name="Li Y.F."/>
            <person name="Zhong Z.M."/>
            <person name="Liu X."/>
            <person name="Yu X."/>
            <person name="Liu D.K."/>
            <person name="Tu X.D."/>
            <person name="Liu B."/>
            <person name="Hao Y."/>
            <person name="Liao X.Y."/>
            <person name="Jiang Y.T."/>
            <person name="Sun W.H."/>
            <person name="Chen J."/>
            <person name="Chen Y.Q."/>
            <person name="Ai Y."/>
            <person name="Zhai J.W."/>
            <person name="Wu S.S."/>
            <person name="Zhou Z."/>
            <person name="Hsiao Y.Y."/>
            <person name="Wu W.L."/>
            <person name="Chen Y.Y."/>
            <person name="Lin Y.F."/>
            <person name="Hsu J.L."/>
            <person name="Li C.Y."/>
            <person name="Wang Z.W."/>
            <person name="Zhao X."/>
            <person name="Zhong W.Y."/>
            <person name="Ma X.K."/>
            <person name="Ma L."/>
            <person name="Huang J."/>
            <person name="Chen G.Z."/>
            <person name="Huang M.Z."/>
            <person name="Huang L."/>
            <person name="Peng D.H."/>
            <person name="Luo Y.B."/>
            <person name="Zou S.Q."/>
            <person name="Chen S.P."/>
            <person name="Lan S."/>
            <person name="Tsai W.C."/>
            <person name="Van de Peer Y."/>
            <person name="Liu Z.J."/>
        </authorList>
    </citation>
    <scope>NUCLEOTIDE SEQUENCE [LARGE SCALE GENOMIC DNA]</scope>
    <source>
        <strain evidence="1">Lor287</strain>
    </source>
</reference>
<gene>
    <name evidence="1" type="ORF">KSP39_PZI015889</name>
</gene>
<evidence type="ECO:0000313" key="1">
    <source>
        <dbReference type="EMBL" id="KAK8933424.1"/>
    </source>
</evidence>
<sequence length="72" mass="8568">MKKAIWILPDMDSTGKWYKPSQVWLEKDVISPYVPNVDLCDEQCLRKTQSKRSTLHFFRGRLKRNVVREMGL</sequence>
<dbReference type="AlphaFoldDB" id="A0AAP0G1H3"/>
<evidence type="ECO:0000313" key="2">
    <source>
        <dbReference type="Proteomes" id="UP001418222"/>
    </source>
</evidence>
<dbReference type="EMBL" id="JBBWWQ010000013">
    <property type="protein sequence ID" value="KAK8933424.1"/>
    <property type="molecule type" value="Genomic_DNA"/>
</dbReference>
<name>A0AAP0G1H3_9ASPA</name>
<keyword evidence="2" id="KW-1185">Reference proteome</keyword>
<protein>
    <submittedName>
        <fullName evidence="1">Uncharacterized protein</fullName>
    </submittedName>
</protein>
<organism evidence="1 2">
    <name type="scientific">Platanthera zijinensis</name>
    <dbReference type="NCBI Taxonomy" id="2320716"/>
    <lineage>
        <taxon>Eukaryota</taxon>
        <taxon>Viridiplantae</taxon>
        <taxon>Streptophyta</taxon>
        <taxon>Embryophyta</taxon>
        <taxon>Tracheophyta</taxon>
        <taxon>Spermatophyta</taxon>
        <taxon>Magnoliopsida</taxon>
        <taxon>Liliopsida</taxon>
        <taxon>Asparagales</taxon>
        <taxon>Orchidaceae</taxon>
        <taxon>Orchidoideae</taxon>
        <taxon>Orchideae</taxon>
        <taxon>Orchidinae</taxon>
        <taxon>Platanthera</taxon>
    </lineage>
</organism>
<dbReference type="Proteomes" id="UP001418222">
    <property type="component" value="Unassembled WGS sequence"/>
</dbReference>
<comment type="caution">
    <text evidence="1">The sequence shown here is derived from an EMBL/GenBank/DDBJ whole genome shotgun (WGS) entry which is preliminary data.</text>
</comment>
<accession>A0AAP0G1H3</accession>